<keyword evidence="1" id="KW-0472">Membrane</keyword>
<dbReference type="AlphaFoldDB" id="A0A413ES98"/>
<dbReference type="EMBL" id="QSBI01000010">
    <property type="protein sequence ID" value="RGX10435.1"/>
    <property type="molecule type" value="Genomic_DNA"/>
</dbReference>
<gene>
    <name evidence="2" type="ORF">DWV35_10035</name>
</gene>
<feature type="transmembrane region" description="Helical" evidence="1">
    <location>
        <begin position="88"/>
        <end position="109"/>
    </location>
</feature>
<organism evidence="2 3">
    <name type="scientific">Bacteroides ovatus</name>
    <dbReference type="NCBI Taxonomy" id="28116"/>
    <lineage>
        <taxon>Bacteria</taxon>
        <taxon>Pseudomonadati</taxon>
        <taxon>Bacteroidota</taxon>
        <taxon>Bacteroidia</taxon>
        <taxon>Bacteroidales</taxon>
        <taxon>Bacteroidaceae</taxon>
        <taxon>Bacteroides</taxon>
    </lineage>
</organism>
<comment type="caution">
    <text evidence="2">The sequence shown here is derived from an EMBL/GenBank/DDBJ whole genome shotgun (WGS) entry which is preliminary data.</text>
</comment>
<accession>A0A413ES98</accession>
<sequence length="181" mass="20989">MINKFPPFQDYSLIKKERGIFLFLKCQIKKQENMNNEEKVVSYYKETLEKKIEWTFRLQSTLLTVASATFAVLVSLSNLSTNNACSRILLLVVICSNALSILFSCITIYENRAMSNVMIRNAQKRVEEYILYSLYNSKMTVTPAVPRNKIFAICESISYISFLFFIISLTAYAIYKIYTQL</sequence>
<feature type="transmembrane region" description="Helical" evidence="1">
    <location>
        <begin position="157"/>
        <end position="175"/>
    </location>
</feature>
<evidence type="ECO:0000313" key="2">
    <source>
        <dbReference type="EMBL" id="RGX10435.1"/>
    </source>
</evidence>
<reference evidence="2 3" key="1">
    <citation type="submission" date="2018-08" db="EMBL/GenBank/DDBJ databases">
        <title>A genome reference for cultivated species of the human gut microbiota.</title>
        <authorList>
            <person name="Zou Y."/>
            <person name="Xue W."/>
            <person name="Luo G."/>
        </authorList>
    </citation>
    <scope>NUCLEOTIDE SEQUENCE [LARGE SCALE GENOMIC DNA]</scope>
    <source>
        <strain evidence="2 3">AF04-46</strain>
    </source>
</reference>
<keyword evidence="1" id="KW-1133">Transmembrane helix</keyword>
<dbReference type="Proteomes" id="UP000286031">
    <property type="component" value="Unassembled WGS sequence"/>
</dbReference>
<evidence type="ECO:0000256" key="1">
    <source>
        <dbReference type="SAM" id="Phobius"/>
    </source>
</evidence>
<evidence type="ECO:0008006" key="4">
    <source>
        <dbReference type="Google" id="ProtNLM"/>
    </source>
</evidence>
<feature type="transmembrane region" description="Helical" evidence="1">
    <location>
        <begin position="54"/>
        <end position="76"/>
    </location>
</feature>
<name>A0A413ES98_BACOV</name>
<evidence type="ECO:0000313" key="3">
    <source>
        <dbReference type="Proteomes" id="UP000286031"/>
    </source>
</evidence>
<protein>
    <recommendedName>
        <fullName evidence="4">SMODS and SLOG-associating 2TM effector domain-containing protein</fullName>
    </recommendedName>
</protein>
<proteinExistence type="predicted"/>
<keyword evidence="1" id="KW-0812">Transmembrane</keyword>